<organism evidence="2 3">
    <name type="scientific">Leersia perrieri</name>
    <dbReference type="NCBI Taxonomy" id="77586"/>
    <lineage>
        <taxon>Eukaryota</taxon>
        <taxon>Viridiplantae</taxon>
        <taxon>Streptophyta</taxon>
        <taxon>Embryophyta</taxon>
        <taxon>Tracheophyta</taxon>
        <taxon>Spermatophyta</taxon>
        <taxon>Magnoliopsida</taxon>
        <taxon>Liliopsida</taxon>
        <taxon>Poales</taxon>
        <taxon>Poaceae</taxon>
        <taxon>BOP clade</taxon>
        <taxon>Oryzoideae</taxon>
        <taxon>Oryzeae</taxon>
        <taxon>Oryzinae</taxon>
        <taxon>Leersia</taxon>
    </lineage>
</organism>
<keyword evidence="3" id="KW-1185">Reference proteome</keyword>
<feature type="compositionally biased region" description="Polar residues" evidence="1">
    <location>
        <begin position="28"/>
        <end position="41"/>
    </location>
</feature>
<evidence type="ECO:0000256" key="1">
    <source>
        <dbReference type="SAM" id="MobiDB-lite"/>
    </source>
</evidence>
<dbReference type="Proteomes" id="UP000032180">
    <property type="component" value="Chromosome 4"/>
</dbReference>
<sequence>MPSANLRSRAAVTAAACLAAARGDASPPQAQMVQRAPSSPSRLEGLRRGRHRPRRACEEEEKPHDRTCAAKGAESIGSSHHGEEDQTQPPPQDCLIVTLHQQANPPTPITVIGPVLSTKKKNGDEYKVHQYGGSKKQ</sequence>
<protein>
    <submittedName>
        <fullName evidence="2">Uncharacterized protein</fullName>
    </submittedName>
</protein>
<proteinExistence type="predicted"/>
<dbReference type="Gramene" id="LPERR04G02640.2">
    <property type="protein sequence ID" value="LPERR04G02640.2"/>
    <property type="gene ID" value="LPERR04G02640"/>
</dbReference>
<reference evidence="2" key="3">
    <citation type="submission" date="2015-04" db="UniProtKB">
        <authorList>
            <consortium name="EnsemblPlants"/>
        </authorList>
    </citation>
    <scope>IDENTIFICATION</scope>
</reference>
<name>A0A0D9W2L0_9ORYZ</name>
<evidence type="ECO:0000313" key="3">
    <source>
        <dbReference type="Proteomes" id="UP000032180"/>
    </source>
</evidence>
<feature type="region of interest" description="Disordered" evidence="1">
    <location>
        <begin position="20"/>
        <end position="94"/>
    </location>
</feature>
<dbReference type="EnsemblPlants" id="LPERR04G02640.2">
    <property type="protein sequence ID" value="LPERR04G02640.2"/>
    <property type="gene ID" value="LPERR04G02640"/>
</dbReference>
<accession>A0A0D9W2L0</accession>
<reference evidence="2 3" key="1">
    <citation type="submission" date="2012-08" db="EMBL/GenBank/DDBJ databases">
        <title>Oryza genome evolution.</title>
        <authorList>
            <person name="Wing R.A."/>
        </authorList>
    </citation>
    <scope>NUCLEOTIDE SEQUENCE</scope>
</reference>
<dbReference type="AlphaFoldDB" id="A0A0D9W2L0"/>
<dbReference type="STRING" id="77586.A0A0D9W2L0"/>
<evidence type="ECO:0000313" key="2">
    <source>
        <dbReference type="EnsemblPlants" id="LPERR04G02640.2"/>
    </source>
</evidence>
<feature type="compositionally biased region" description="Basic and acidic residues" evidence="1">
    <location>
        <begin position="55"/>
        <end position="68"/>
    </location>
</feature>
<reference evidence="3" key="2">
    <citation type="submission" date="2013-12" db="EMBL/GenBank/DDBJ databases">
        <authorList>
            <person name="Yu Y."/>
            <person name="Lee S."/>
            <person name="de Baynast K."/>
            <person name="Wissotski M."/>
            <person name="Liu L."/>
            <person name="Talag J."/>
            <person name="Goicoechea J."/>
            <person name="Angelova A."/>
            <person name="Jetty R."/>
            <person name="Kudrna D."/>
            <person name="Golser W."/>
            <person name="Rivera L."/>
            <person name="Zhang J."/>
            <person name="Wing R."/>
        </authorList>
    </citation>
    <scope>NUCLEOTIDE SEQUENCE</scope>
</reference>
<dbReference type="HOGENOM" id="CLU_1868083_0_0_1"/>